<dbReference type="SMART" id="SM00558">
    <property type="entry name" value="JmjC"/>
    <property type="match status" value="1"/>
</dbReference>
<evidence type="ECO:0000259" key="10">
    <source>
        <dbReference type="PROSITE" id="PS51667"/>
    </source>
</evidence>
<reference evidence="11" key="2">
    <citation type="submission" date="2017-06" db="EMBL/GenBank/DDBJ databases">
        <title>The pomegranate genome and the genomics of punicalagin biosynthesis.</title>
        <authorList>
            <person name="Xu C."/>
        </authorList>
    </citation>
    <scope>NUCLEOTIDE SEQUENCE [LARGE SCALE GENOMIC DNA]</scope>
    <source>
        <tissue evidence="11">Fresh leaf</tissue>
    </source>
</reference>
<evidence type="ECO:0000259" key="9">
    <source>
        <dbReference type="PROSITE" id="PS51184"/>
    </source>
</evidence>
<evidence type="ECO:0000256" key="2">
    <source>
        <dbReference type="ARBA" id="ARBA00006801"/>
    </source>
</evidence>
<keyword evidence="3" id="KW-0479">Metal-binding</keyword>
<dbReference type="GO" id="GO:0006357">
    <property type="term" value="P:regulation of transcription by RNA polymerase II"/>
    <property type="evidence" value="ECO:0007669"/>
    <property type="project" value="TreeGrafter"/>
</dbReference>
<dbReference type="GO" id="GO:0008270">
    <property type="term" value="F:zinc ion binding"/>
    <property type="evidence" value="ECO:0007669"/>
    <property type="project" value="UniProtKB-KW"/>
</dbReference>
<keyword evidence="5" id="KW-0863">Zinc-finger</keyword>
<dbReference type="Pfam" id="PF08879">
    <property type="entry name" value="WRC"/>
    <property type="match status" value="1"/>
</dbReference>
<name>A0A218WYX9_PUNGR</name>
<evidence type="ECO:0000313" key="14">
    <source>
        <dbReference type="RefSeq" id="XP_031375311.1"/>
    </source>
</evidence>
<reference evidence="14 15" key="4">
    <citation type="submission" date="2025-04" db="UniProtKB">
        <authorList>
            <consortium name="RefSeq"/>
        </authorList>
    </citation>
    <scope>IDENTIFICATION</scope>
    <source>
        <tissue evidence="14 15">Leaf</tissue>
    </source>
</reference>
<proteinExistence type="inferred from homology"/>
<dbReference type="PANTHER" id="PTHR12549">
    <property type="entry name" value="JMJC DOMAIN-CONTAINING HISTONE DEMETHYLATION PROTEIN"/>
    <property type="match status" value="1"/>
</dbReference>
<keyword evidence="5" id="KW-0862">Zinc</keyword>
<comment type="caution">
    <text evidence="6">Lacks conserved residue(s) required for the propagation of feature annotation.</text>
</comment>
<evidence type="ECO:0000313" key="13">
    <source>
        <dbReference type="Proteomes" id="UP000515151"/>
    </source>
</evidence>
<evidence type="ECO:0000259" key="8">
    <source>
        <dbReference type="PROSITE" id="PS50089"/>
    </source>
</evidence>
<dbReference type="PROSITE" id="PS51667">
    <property type="entry name" value="WRC"/>
    <property type="match status" value="1"/>
</dbReference>
<keyword evidence="13" id="KW-1185">Reference proteome</keyword>
<dbReference type="RefSeq" id="XP_031375311.1">
    <property type="nucleotide sequence ID" value="XM_031519451.1"/>
</dbReference>
<dbReference type="Proteomes" id="UP000515151">
    <property type="component" value="Chromosome 5"/>
</dbReference>
<evidence type="ECO:0000313" key="11">
    <source>
        <dbReference type="EMBL" id="OWM77560.1"/>
    </source>
</evidence>
<evidence type="ECO:0000256" key="6">
    <source>
        <dbReference type="PROSITE-ProRule" id="PRU01002"/>
    </source>
</evidence>
<evidence type="ECO:0000256" key="5">
    <source>
        <dbReference type="PROSITE-ProRule" id="PRU00175"/>
    </source>
</evidence>
<feature type="domain" description="WRC" evidence="10">
    <location>
        <begin position="7"/>
        <end position="53"/>
    </location>
</feature>
<evidence type="ECO:0000256" key="7">
    <source>
        <dbReference type="SAM" id="MobiDB-lite"/>
    </source>
</evidence>
<accession>A0A218WYX9</accession>
<protein>
    <submittedName>
        <fullName evidence="14 15">Lysine-specific demethylase JMJ25-like</fullName>
    </submittedName>
</protein>
<dbReference type="GO" id="GO:0000118">
    <property type="term" value="C:histone deacetylase complex"/>
    <property type="evidence" value="ECO:0007669"/>
    <property type="project" value="TreeGrafter"/>
</dbReference>
<feature type="domain" description="RING-type" evidence="8">
    <location>
        <begin position="200"/>
        <end position="246"/>
    </location>
</feature>
<evidence type="ECO:0000313" key="15">
    <source>
        <dbReference type="RefSeq" id="XP_031397983.1"/>
    </source>
</evidence>
<evidence type="ECO:0000256" key="1">
    <source>
        <dbReference type="ARBA" id="ARBA00004123"/>
    </source>
</evidence>
<dbReference type="RefSeq" id="XP_031397983.1">
    <property type="nucleotide sequence ID" value="XM_031542123.1"/>
</dbReference>
<dbReference type="InterPro" id="IPR003347">
    <property type="entry name" value="JmjC_dom"/>
</dbReference>
<dbReference type="InterPro" id="IPR014977">
    <property type="entry name" value="WRC_dom"/>
</dbReference>
<dbReference type="Gene3D" id="2.60.120.650">
    <property type="entry name" value="Cupin"/>
    <property type="match status" value="1"/>
</dbReference>
<dbReference type="PROSITE" id="PS51184">
    <property type="entry name" value="JMJC"/>
    <property type="match status" value="1"/>
</dbReference>
<sequence>MAGKEALPEHLRCNRTDGRSWRCGRPVKEGKKLCEIHYLQGLHRQHREKVPESLKIQRQYTKKLMKKSKDGLQIRAQKIDKSVKRSVKLKRRNLARELVRMVVTREVEKRKETEEGGDGDMMRRLPNGIMVISQSPARPSRNSCNAGTFLDVKVGANPGIAPRRRFRSKNIEPVPIGSVQVLPYKRNGESVKRGGGRKKCHWCKSSDSSNLIKCSNCRKEFYCMECIKERYFDTQEEVKMQCPVCRRTCSCKACVDGQSQATSCQELSGDESRADRILSFHYLICALLPILKQINEEQSIELELEAAIKGLEISELQVNHHEFSSEPPTCNNCKSSIVDLHRRCSNCSYILCLSCWWDFCQKVFPEGMKVLRNACANKRKSSVLEYKELNGMKLIRKHDQENGCKVLTSCLSLAYSKACNSVGGISCPVSEFGGCGNGVFDLRSSFPVNWIKELESKAEEIVCSYDFPEAFNSDSCCSICDGANYRASLEHLQQAAMRKYSNDNLLYYPSSLEVCADKREHFQKHWGRGHPVVVHDVLQKASDLSWDPVVMFYTYLEGSIAKHEGNQGTPPCLECCEVEISIKQFFWGPLRGRAHQNTGQEMLKLKAWFASRYFREQFPRHYSEIIHQLPLQEYVNPESGILNLASKSQLETLSPELGPYVYISYNSSEEHMRAHCVLKLGYDLYDTVNILAHTTDDLISSENLNKIRKLMRKHQAQNERDPTSTPDDQFSRNKGEREPSPCAEDSSGLTEMSIEELLLQHKISRVSWVSSDELPSPSYQNGSLSQDRSPVSYTISESGTLKAIQNSEESPDRNFCTDGNGYLKKDSSKYCGAQWDIFRREDVPKLMEYFRRHSSEFVLPFGSEKNAVHPILDQCFFLDEAHKTRLKEEFKIEPWTVLQHVGEAVMVPLGCPYQIRNLKSCVSVVLHFISPESVKECIHVMDGVHCLPDDHGAKLNKLEVKRMALNSLRGALKHVRELTCGKQAAN</sequence>
<feature type="region of interest" description="Disordered" evidence="7">
    <location>
        <begin position="711"/>
        <end position="748"/>
    </location>
</feature>
<dbReference type="GO" id="GO:0031490">
    <property type="term" value="F:chromatin DNA binding"/>
    <property type="evidence" value="ECO:0007669"/>
    <property type="project" value="TreeGrafter"/>
</dbReference>
<dbReference type="PROSITE" id="PS50089">
    <property type="entry name" value="ZF_RING_2"/>
    <property type="match status" value="1"/>
</dbReference>
<dbReference type="OrthoDB" id="1667110at2759"/>
<comment type="subcellular location">
    <subcellularLocation>
        <location evidence="1">Nucleus</location>
    </subcellularLocation>
</comment>
<reference evidence="13" key="3">
    <citation type="journal article" date="2020" name="Plant Biotechnol. J.">
        <title>The pomegranate (Punica granatum L.) draft genome dissects genetic divergence between soft- and hard-seeded cultivars.</title>
        <authorList>
            <person name="Luo X."/>
            <person name="Li H."/>
            <person name="Wu Z."/>
            <person name="Yao W."/>
            <person name="Zhao P."/>
            <person name="Cao D."/>
            <person name="Yu H."/>
            <person name="Li K."/>
            <person name="Poudel K."/>
            <person name="Zhao D."/>
            <person name="Zhang F."/>
            <person name="Xia X."/>
            <person name="Chen L."/>
            <person name="Wang Q."/>
            <person name="Jing D."/>
            <person name="Cao S."/>
        </authorList>
    </citation>
    <scope>NUCLEOTIDE SEQUENCE [LARGE SCALE GENOMIC DNA]</scope>
</reference>
<gene>
    <name evidence="14" type="primary">LOC116189737</name>
    <name evidence="15" type="synonym">LOC116208595</name>
    <name evidence="11" type="ORF">CDL15_Pgr016958</name>
</gene>
<dbReference type="InterPro" id="IPR001841">
    <property type="entry name" value="Znf_RING"/>
</dbReference>
<dbReference type="GO" id="GO:0032454">
    <property type="term" value="F:histone H3K9 demethylase activity"/>
    <property type="evidence" value="ECO:0007669"/>
    <property type="project" value="InterPro"/>
</dbReference>
<dbReference type="PANTHER" id="PTHR12549:SF42">
    <property type="entry name" value="LYSINE-SPECIFIC DEMETHYLASE JMJ28"/>
    <property type="match status" value="1"/>
</dbReference>
<dbReference type="SUPFAM" id="SSF51197">
    <property type="entry name" value="Clavaminate synthase-like"/>
    <property type="match status" value="1"/>
</dbReference>
<organism evidence="11 12">
    <name type="scientific">Punica granatum</name>
    <name type="common">Pomegranate</name>
    <dbReference type="NCBI Taxonomy" id="22663"/>
    <lineage>
        <taxon>Eukaryota</taxon>
        <taxon>Viridiplantae</taxon>
        <taxon>Streptophyta</taxon>
        <taxon>Embryophyta</taxon>
        <taxon>Tracheophyta</taxon>
        <taxon>Spermatophyta</taxon>
        <taxon>Magnoliopsida</taxon>
        <taxon>eudicotyledons</taxon>
        <taxon>Gunneridae</taxon>
        <taxon>Pentapetalae</taxon>
        <taxon>rosids</taxon>
        <taxon>malvids</taxon>
        <taxon>Myrtales</taxon>
        <taxon>Lythraceae</taxon>
        <taxon>Punica</taxon>
    </lineage>
</organism>
<dbReference type="EMBL" id="MTKT01002534">
    <property type="protein sequence ID" value="OWM77560.1"/>
    <property type="molecule type" value="Genomic_DNA"/>
</dbReference>
<feature type="compositionally biased region" description="Basic and acidic residues" evidence="7">
    <location>
        <begin position="729"/>
        <end position="739"/>
    </location>
</feature>
<dbReference type="Proteomes" id="UP000197138">
    <property type="component" value="Unassembled WGS sequence"/>
</dbReference>
<evidence type="ECO:0000256" key="3">
    <source>
        <dbReference type="ARBA" id="ARBA00022723"/>
    </source>
</evidence>
<reference evidence="12" key="1">
    <citation type="journal article" date="2017" name="Plant J.">
        <title>The pomegranate (Punica granatum L.) genome and the genomics of punicalagin biosynthesis.</title>
        <authorList>
            <person name="Qin G."/>
            <person name="Xu C."/>
            <person name="Ming R."/>
            <person name="Tang H."/>
            <person name="Guyot R."/>
            <person name="Kramer E.M."/>
            <person name="Hu Y."/>
            <person name="Yi X."/>
            <person name="Qi Y."/>
            <person name="Xu X."/>
            <person name="Gao Z."/>
            <person name="Pan H."/>
            <person name="Jian J."/>
            <person name="Tian Y."/>
            <person name="Yue Z."/>
            <person name="Xu Y."/>
        </authorList>
    </citation>
    <scope>NUCLEOTIDE SEQUENCE [LARGE SCALE GENOMIC DNA]</scope>
    <source>
        <strain evidence="12">cv. Dabenzi</strain>
    </source>
</reference>
<evidence type="ECO:0000256" key="4">
    <source>
        <dbReference type="ARBA" id="ARBA00023242"/>
    </source>
</evidence>
<keyword evidence="4" id="KW-0539">Nucleus</keyword>
<evidence type="ECO:0000313" key="12">
    <source>
        <dbReference type="Proteomes" id="UP000197138"/>
    </source>
</evidence>
<feature type="domain" description="JmjC" evidence="9">
    <location>
        <begin position="633"/>
        <end position="945"/>
    </location>
</feature>
<dbReference type="Pfam" id="PF02373">
    <property type="entry name" value="JmjC"/>
    <property type="match status" value="1"/>
</dbReference>
<dbReference type="GO" id="GO:0003712">
    <property type="term" value="F:transcription coregulator activity"/>
    <property type="evidence" value="ECO:0007669"/>
    <property type="project" value="TreeGrafter"/>
</dbReference>
<dbReference type="AlphaFoldDB" id="A0A218WYX9"/>
<dbReference type="InterPro" id="IPR045109">
    <property type="entry name" value="LSDs-like"/>
</dbReference>
<comment type="similarity">
    <text evidence="2">Belongs to the JARID1 histone demethylase family.</text>
</comment>
<dbReference type="GO" id="GO:0000785">
    <property type="term" value="C:chromatin"/>
    <property type="evidence" value="ECO:0007669"/>
    <property type="project" value="TreeGrafter"/>
</dbReference>
<dbReference type="GeneID" id="116189737"/>